<gene>
    <name evidence="2" type="ORF">UFOPK3554_00814</name>
</gene>
<dbReference type="AlphaFoldDB" id="A0A6J7XSR3"/>
<feature type="transmembrane region" description="Helical" evidence="1">
    <location>
        <begin position="12"/>
        <end position="45"/>
    </location>
</feature>
<evidence type="ECO:0000256" key="1">
    <source>
        <dbReference type="SAM" id="Phobius"/>
    </source>
</evidence>
<reference evidence="2" key="1">
    <citation type="submission" date="2020-05" db="EMBL/GenBank/DDBJ databases">
        <authorList>
            <person name="Chiriac C."/>
            <person name="Salcher M."/>
            <person name="Ghai R."/>
            <person name="Kavagutti S V."/>
        </authorList>
    </citation>
    <scope>NUCLEOTIDE SEQUENCE</scope>
</reference>
<keyword evidence="1" id="KW-0472">Membrane</keyword>
<evidence type="ECO:0000313" key="2">
    <source>
        <dbReference type="EMBL" id="CAB5240389.1"/>
    </source>
</evidence>
<dbReference type="PANTHER" id="PTHR35007:SF1">
    <property type="entry name" value="PILUS ASSEMBLY PROTEIN"/>
    <property type="match status" value="1"/>
</dbReference>
<keyword evidence="1" id="KW-0812">Transmembrane</keyword>
<sequence length="241" mass="26572">MKNLFFHVHARSIFFGSAIGLAVFLGTRSVVIATPFALLIGVGYWSFQRSRRSRLEGLLSQAWPEVIDHLISGISSGLSLAESLSGLATRGPEIVRPAFVRFRDQLRMDGNFSEGIEELKIHFAHHGSDQIFESISLAKSLGGSELMAILRTVGDFIRQDLTLRKEIEIKHGWIKNSAHLSSAAPWLLLLLLSTQPGTIKAYSTTTGIVILCAGLLMTALAYLWMERLGRLPQTPRVFGGK</sequence>
<organism evidence="2">
    <name type="scientific">freshwater metagenome</name>
    <dbReference type="NCBI Taxonomy" id="449393"/>
    <lineage>
        <taxon>unclassified sequences</taxon>
        <taxon>metagenomes</taxon>
        <taxon>ecological metagenomes</taxon>
    </lineage>
</organism>
<feature type="transmembrane region" description="Helical" evidence="1">
    <location>
        <begin position="204"/>
        <end position="225"/>
    </location>
</feature>
<protein>
    <submittedName>
        <fullName evidence="2">Unannotated protein</fullName>
    </submittedName>
</protein>
<proteinExistence type="predicted"/>
<dbReference type="PANTHER" id="PTHR35007">
    <property type="entry name" value="INTEGRAL MEMBRANE PROTEIN-RELATED"/>
    <property type="match status" value="1"/>
</dbReference>
<keyword evidence="1" id="KW-1133">Transmembrane helix</keyword>
<accession>A0A6J7XSR3</accession>
<name>A0A6J7XSR3_9ZZZZ</name>
<dbReference type="EMBL" id="CAFBSG010000010">
    <property type="protein sequence ID" value="CAB5240389.1"/>
    <property type="molecule type" value="Genomic_DNA"/>
</dbReference>